<dbReference type="Proteomes" id="UP000011116">
    <property type="component" value="Chromosome 2H"/>
</dbReference>
<dbReference type="EnsemblPlants" id="HORVU.MOREX.r3.2HG0205730.1">
    <property type="protein sequence ID" value="HORVU.MOREX.r3.2HG0205730.1"/>
    <property type="gene ID" value="HORVU.MOREX.r3.2HG0205730"/>
</dbReference>
<reference evidence="3" key="1">
    <citation type="journal article" date="2012" name="Nature">
        <title>A physical, genetic and functional sequence assembly of the barley genome.</title>
        <authorList>
            <consortium name="The International Barley Genome Sequencing Consortium"/>
            <person name="Mayer K.F."/>
            <person name="Waugh R."/>
            <person name="Brown J.W."/>
            <person name="Schulman A."/>
            <person name="Langridge P."/>
            <person name="Platzer M."/>
            <person name="Fincher G.B."/>
            <person name="Muehlbauer G.J."/>
            <person name="Sato K."/>
            <person name="Close T.J."/>
            <person name="Wise R.P."/>
            <person name="Stein N."/>
        </authorList>
    </citation>
    <scope>NUCLEOTIDE SEQUENCE [LARGE SCALE GENOMIC DNA]</scope>
    <source>
        <strain evidence="3">cv. Morex</strain>
    </source>
</reference>
<reference evidence="2" key="3">
    <citation type="submission" date="2022-01" db="UniProtKB">
        <authorList>
            <consortium name="EnsemblPlants"/>
        </authorList>
    </citation>
    <scope>IDENTIFICATION</scope>
    <source>
        <strain evidence="2">subsp. vulgare</strain>
    </source>
</reference>
<keyword evidence="1" id="KW-0812">Transmembrane</keyword>
<dbReference type="Gramene" id="HORVU.MOREX.r3.2HG0205730.1">
    <property type="protein sequence ID" value="HORVU.MOREX.r3.2HG0205730.1"/>
    <property type="gene ID" value="HORVU.MOREX.r3.2HG0205730"/>
</dbReference>
<accession>A0A8I6WJB7</accession>
<keyword evidence="1" id="KW-0472">Membrane</keyword>
<name>A0A8I6WJB7_HORVV</name>
<dbReference type="PANTHER" id="PTHR48124">
    <property type="entry name" value="GRF-TYPE DOMAIN-CONTAINING PROTEIN"/>
    <property type="match status" value="1"/>
</dbReference>
<sequence>MSLTSSSSSAVHHRALALPLIRCAGCKEKVRMFVSTTEKHDGWVFYKCQNHGVSCEFWRWELEYVQYLVDNHYLVGDAAVDAIGAAEERREQLLNAQELHYMNGSTSMSKKFVKRESGNVMTRQQADALMKLGREMVMLMKILLAVVLMLGVGALVLYMVKN</sequence>
<organism evidence="2 3">
    <name type="scientific">Hordeum vulgare subsp. vulgare</name>
    <name type="common">Domesticated barley</name>
    <dbReference type="NCBI Taxonomy" id="112509"/>
    <lineage>
        <taxon>Eukaryota</taxon>
        <taxon>Viridiplantae</taxon>
        <taxon>Streptophyta</taxon>
        <taxon>Embryophyta</taxon>
        <taxon>Tracheophyta</taxon>
        <taxon>Spermatophyta</taxon>
        <taxon>Magnoliopsida</taxon>
        <taxon>Liliopsida</taxon>
        <taxon>Poales</taxon>
        <taxon>Poaceae</taxon>
        <taxon>BOP clade</taxon>
        <taxon>Pooideae</taxon>
        <taxon>Triticodae</taxon>
        <taxon>Triticeae</taxon>
        <taxon>Hordeinae</taxon>
        <taxon>Hordeum</taxon>
    </lineage>
</organism>
<evidence type="ECO:0008006" key="4">
    <source>
        <dbReference type="Google" id="ProtNLM"/>
    </source>
</evidence>
<feature type="transmembrane region" description="Helical" evidence="1">
    <location>
        <begin position="139"/>
        <end position="160"/>
    </location>
</feature>
<dbReference type="AlphaFoldDB" id="A0A8I6WJB7"/>
<reference evidence="2" key="2">
    <citation type="submission" date="2020-10" db="EMBL/GenBank/DDBJ databases">
        <authorList>
            <person name="Scholz U."/>
            <person name="Mascher M."/>
            <person name="Fiebig A."/>
        </authorList>
    </citation>
    <scope>NUCLEOTIDE SEQUENCE [LARGE SCALE GENOMIC DNA]</scope>
    <source>
        <strain evidence="2">cv. Morex</strain>
    </source>
</reference>
<dbReference type="PANTHER" id="PTHR48124:SF1">
    <property type="entry name" value="ZINC FINGER GRF-TYPE DOMAIN-CONTAINING PROTEIN"/>
    <property type="match status" value="1"/>
</dbReference>
<protein>
    <recommendedName>
        <fullName evidence="4">Zinc finger GRF-type domain-containing protein</fullName>
    </recommendedName>
</protein>
<proteinExistence type="predicted"/>
<evidence type="ECO:0000313" key="3">
    <source>
        <dbReference type="Proteomes" id="UP000011116"/>
    </source>
</evidence>
<evidence type="ECO:0000256" key="1">
    <source>
        <dbReference type="SAM" id="Phobius"/>
    </source>
</evidence>
<keyword evidence="1" id="KW-1133">Transmembrane helix</keyword>
<keyword evidence="3" id="KW-1185">Reference proteome</keyword>
<dbReference type="Gramene" id="HORVU.MOREX.r2.2HG0171150.1">
    <property type="protein sequence ID" value="HORVU.MOREX.r2.2HG0171150.1"/>
    <property type="gene ID" value="HORVU.MOREX.r2.2HG0171150"/>
</dbReference>
<evidence type="ECO:0000313" key="2">
    <source>
        <dbReference type="EnsemblPlants" id="HORVU.MOREX.r3.2HG0205730.1"/>
    </source>
</evidence>